<dbReference type="Proteomes" id="UP000199580">
    <property type="component" value="Unassembled WGS sequence"/>
</dbReference>
<dbReference type="OrthoDB" id="1652165at2"/>
<dbReference type="InterPro" id="IPR003961">
    <property type="entry name" value="FN3_dom"/>
</dbReference>
<dbReference type="CDD" id="cd00063">
    <property type="entry name" value="FN3"/>
    <property type="match status" value="3"/>
</dbReference>
<dbReference type="InterPro" id="IPR000859">
    <property type="entry name" value="CUB_dom"/>
</dbReference>
<evidence type="ECO:0000313" key="6">
    <source>
        <dbReference type="Proteomes" id="UP000199580"/>
    </source>
</evidence>
<dbReference type="InterPro" id="IPR045474">
    <property type="entry name" value="GEVED"/>
</dbReference>
<dbReference type="Gene3D" id="2.60.40.10">
    <property type="entry name" value="Immunoglobulins"/>
    <property type="match status" value="4"/>
</dbReference>
<dbReference type="SUPFAM" id="SSF49265">
    <property type="entry name" value="Fibronectin type III"/>
    <property type="match status" value="3"/>
</dbReference>
<protein>
    <submittedName>
        <fullName evidence="5">Fibronectin type III domain-containing protein</fullName>
    </submittedName>
</protein>
<feature type="domain" description="Fibronectin type-III" evidence="4">
    <location>
        <begin position="919"/>
        <end position="1009"/>
    </location>
</feature>
<feature type="signal peptide" evidence="2">
    <location>
        <begin position="1"/>
        <end position="27"/>
    </location>
</feature>
<dbReference type="PROSITE" id="PS01180">
    <property type="entry name" value="CUB"/>
    <property type="match status" value="1"/>
</dbReference>
<evidence type="ECO:0000256" key="2">
    <source>
        <dbReference type="SAM" id="SignalP"/>
    </source>
</evidence>
<dbReference type="SMART" id="SM00060">
    <property type="entry name" value="FN3"/>
    <property type="match status" value="5"/>
</dbReference>
<dbReference type="InterPro" id="IPR036116">
    <property type="entry name" value="FN3_sf"/>
</dbReference>
<keyword evidence="1" id="KW-1015">Disulfide bond</keyword>
<dbReference type="Pfam" id="PF20009">
    <property type="entry name" value="GEVED"/>
    <property type="match status" value="1"/>
</dbReference>
<dbReference type="PROSITE" id="PS50853">
    <property type="entry name" value="FN3"/>
    <property type="match status" value="4"/>
</dbReference>
<gene>
    <name evidence="5" type="ORF">SAMN04487935_1132</name>
</gene>
<reference evidence="5 6" key="1">
    <citation type="submission" date="2016-10" db="EMBL/GenBank/DDBJ databases">
        <authorList>
            <person name="de Groot N.N."/>
        </authorList>
    </citation>
    <scope>NUCLEOTIDE SEQUENCE [LARGE SCALE GENOMIC DNA]</scope>
    <source>
        <strain evidence="5 6">CGMCC 1.10076</strain>
    </source>
</reference>
<dbReference type="RefSeq" id="WP_091392675.1">
    <property type="nucleotide sequence ID" value="NZ_BKAI01000003.1"/>
</dbReference>
<name>A0A1G8V300_9FLAO</name>
<dbReference type="EMBL" id="FNEZ01000002">
    <property type="protein sequence ID" value="SDJ59530.1"/>
    <property type="molecule type" value="Genomic_DNA"/>
</dbReference>
<feature type="domain" description="Fibronectin type-III" evidence="4">
    <location>
        <begin position="1155"/>
        <end position="1250"/>
    </location>
</feature>
<evidence type="ECO:0000313" key="5">
    <source>
        <dbReference type="EMBL" id="SDJ59530.1"/>
    </source>
</evidence>
<dbReference type="InterPro" id="IPR035914">
    <property type="entry name" value="Sperma_CUB_dom_sf"/>
</dbReference>
<sequence length="2141" mass="224612">MKENYHTQKTFLFFILSLLFTLTLANAQCSNYQFFESFSTTLPTSGGTWQNSGVTYTTTNPRTGNNGLLFDATGEFIRTPQIATPGIFSFWYRGNTNTATHSFTLETSPDGAFWTSRGATTTPTATYQQFSVNLGALGLTNVYVRIIDTRPTGAQNRFIDDISWTSATAGNNLLIPAISNCSQTVNCGTTYNFTDAGGSSDTYSVSQDYTITFTPSVGTNKVQLVFSSFTTEAYDGMLIYNGPSTAFPLISSGLPAGSGTLTPAGSFYGTTSPGTITSSDASGAITIRFRSDVSNNLAGWIAAVSCVTVSACVAPSQATVFAPVTATSSTAGGSFTSSSANGYLVVRSLTSTPPSQPANGTIYSAANIATLGTGFTFIQTGTALSFVESALAGNTQFYYFVYAYNNTLCSGGPAYNTAGPLTGNVVTCPAVVNSVAVTGTTATGFSVNWAAPTGGSAAGITYTLQVTTDPGYATNVTGSPFTIAAPVTTLSVTGLTSGQIYYYRVRASNGCNSAWSSGNTTLTCVAPAKATVFSPGTITSTSVAATFSGTANSYLVIRSLSSTAPSQPANGTIYSAGNIGTLGTGLTFIQTGTSTTISNTGLIGNTPYYYFIYAYNNTNCSGGPLYNNLGALTGNMTTCPAVANSVGVSATTTSGFTLTWAAPTGGSAAAITYSIQVTTDTGYSANVTGSPFAISAPTTTINISGLGSGTIYYYRVKASNGCDSAWVSANTTTNCAPLPLTYTEGFNSTTLPLCTIVTNVAVQTASKISFVANSGNVSASANEGAYFLKYASYNDNNGGAGSEERFRSAPLVTTGTASIDVEFDWFQMNGLDYNTGNYLNEGAMVQWSTNGTTWNNSTFFPRQNASAAAAGEWSRKVVTLPAGAGNQPLLYIGLKFHSEYGYNCYLDHLVVKRTPTCLAPNLKDAGPVYATSATINWAAASIVPANGYQYVVSTSATVPTGAGTPVTALSANVIGLTANTTYYVYVRSDCAGGDFSEWSTPNSFYTGYCSATANTTNTKYISNFTTTGGTANIANTSGYTAGGYTNYTAMSVSQQPYASVNFSTAFTGGNFGFNIWIDWNNDMDFNDIGEKVYQSGVTVSGATGTITVPGSALVGDHRMRIRGGNGTNPSACANVNVSETEDYTFTVLALPCSGNPSNITTTAIGITNAALAWTAASPTPANGYDIYYSSSGVVPGPATATTASSTTTTVTLSPLTGGTFYNVWIRSNCGGTGTGVWIGPLTFSTNTAPPVTTPTSVCQGGTSTISATASCTVGTTVGTTIIGGWNAGTDQIANRPITFMSNSPTCSFSTVTSNYTTMDFQVSVTGSYTFIMQPNTGYDGMGYIVVQPFTPGTCGGTWIVGDDDGGGDSSLEALMTATLTAGITYTLVSTVWSSNNISITDTFQWNISGPTGGSVTTYNDGVIQWYTAATGGNPIATGTPFNPVGVTGSGITNTNTPGTTTFYAACSETPTVRTATDFVITGPTSVVTGSGSACSPTGAKVSIALTGTPPWNLTYTDGITPVTVNGITASPYEFFISPSATTTYTVTSVSDSGCSGLAINNTGTASVVIKSWGGASPDWANGANWTPNGIPSATDCVVISSTDANPVIGGINYNALAYNLKILNGGKLTINPSNSITVTDAVTVNTGGQLLIKDSASLVQINSTQNAGIMNMERITKPIYAFDYTYWSSPLTQASNYTLGMLSPDTRFDKYFSWNPTVGGNAGVWSPETSATIMDPRRGYILRAPQSFPYFATDPRWNYTANFIGTFNNGDISCPIGFGNLGAAVESDKFNLLGNPYPSSVNATAFLNLPNNRALIDGTMYFWTHNTPVTLNVADPFYPNRTLYAYSQSDYATWNLLGSTGTGFAGAAGSGGVAPNGFIASGQSFFVRSRSVSRNALFTNAMRTAGNNSTFFKNNETEPEKHRIWLDLTNQQGSFNQILVGYTPEATADLDWGFDSLLNSDLNNTTFYSMAAQKTLVIQGRPMPFDDNDRVQIGFTAGTADLYTIRIDHLDGLFEFQNIYLEDDQLHLIHDLKASPYEFQSLVGNFNDRFVLIYKDQALGLPELESTDLVAFINNSKLHISASDVIALVQVYDTNGKLIATYNPNKQVKTFENDFVHATGIYLTTIKLENGNTVSKKLMNK</sequence>
<dbReference type="InterPro" id="IPR013783">
    <property type="entry name" value="Ig-like_fold"/>
</dbReference>
<feature type="domain" description="Fibronectin type-III" evidence="4">
    <location>
        <begin position="641"/>
        <end position="738"/>
    </location>
</feature>
<feature type="domain" description="Fibronectin type-III" evidence="4">
    <location>
        <begin position="431"/>
        <end position="528"/>
    </location>
</feature>
<feature type="chain" id="PRO_5011775885" evidence="2">
    <location>
        <begin position="28"/>
        <end position="2141"/>
    </location>
</feature>
<feature type="domain" description="CUB" evidence="3">
    <location>
        <begin position="181"/>
        <end position="307"/>
    </location>
</feature>
<proteinExistence type="predicted"/>
<evidence type="ECO:0000256" key="1">
    <source>
        <dbReference type="ARBA" id="ARBA00023157"/>
    </source>
</evidence>
<dbReference type="Pfam" id="PF00041">
    <property type="entry name" value="fn3"/>
    <property type="match status" value="3"/>
</dbReference>
<evidence type="ECO:0000259" key="3">
    <source>
        <dbReference type="PROSITE" id="PS01180"/>
    </source>
</evidence>
<evidence type="ECO:0000259" key="4">
    <source>
        <dbReference type="PROSITE" id="PS50853"/>
    </source>
</evidence>
<dbReference type="SUPFAM" id="SSF49854">
    <property type="entry name" value="Spermadhesin, CUB domain"/>
    <property type="match status" value="1"/>
</dbReference>
<organism evidence="5 6">
    <name type="scientific">Flavobacterium noncentrifugens</name>
    <dbReference type="NCBI Taxonomy" id="1128970"/>
    <lineage>
        <taxon>Bacteria</taxon>
        <taxon>Pseudomonadati</taxon>
        <taxon>Bacteroidota</taxon>
        <taxon>Flavobacteriia</taxon>
        <taxon>Flavobacteriales</taxon>
        <taxon>Flavobacteriaceae</taxon>
        <taxon>Flavobacterium</taxon>
    </lineage>
</organism>
<dbReference type="Gene3D" id="2.60.120.290">
    <property type="entry name" value="Spermadhesin, CUB domain"/>
    <property type="match status" value="1"/>
</dbReference>
<keyword evidence="6" id="KW-1185">Reference proteome</keyword>
<keyword evidence="2" id="KW-0732">Signal</keyword>
<dbReference type="STRING" id="1128970.SAMN04487935_1132"/>
<accession>A0A1G8V300</accession>
<dbReference type="CDD" id="cd00041">
    <property type="entry name" value="CUB"/>
    <property type="match status" value="1"/>
</dbReference>